<evidence type="ECO:0000256" key="1">
    <source>
        <dbReference type="SAM" id="Coils"/>
    </source>
</evidence>
<keyword evidence="4" id="KW-1185">Reference proteome</keyword>
<evidence type="ECO:0000313" key="4">
    <source>
        <dbReference type="Proteomes" id="UP001431784"/>
    </source>
</evidence>
<dbReference type="EMBL" id="JAQZSM010000015">
    <property type="protein sequence ID" value="MDD7972457.1"/>
    <property type="molecule type" value="Genomic_DNA"/>
</dbReference>
<evidence type="ECO:0000313" key="3">
    <source>
        <dbReference type="EMBL" id="MDD7972457.1"/>
    </source>
</evidence>
<feature type="coiled-coil region" evidence="1">
    <location>
        <begin position="35"/>
        <end position="62"/>
    </location>
</feature>
<protein>
    <submittedName>
        <fullName evidence="3">Uncharacterized protein</fullName>
    </submittedName>
</protein>
<feature type="region of interest" description="Disordered" evidence="2">
    <location>
        <begin position="136"/>
        <end position="169"/>
    </location>
</feature>
<dbReference type="Proteomes" id="UP001431784">
    <property type="component" value="Unassembled WGS sequence"/>
</dbReference>
<organism evidence="3 4">
    <name type="scientific">Roseinatronobacter alkalisoli</name>
    <dbReference type="NCBI Taxonomy" id="3028235"/>
    <lineage>
        <taxon>Bacteria</taxon>
        <taxon>Pseudomonadati</taxon>
        <taxon>Pseudomonadota</taxon>
        <taxon>Alphaproteobacteria</taxon>
        <taxon>Rhodobacterales</taxon>
        <taxon>Paracoccaceae</taxon>
        <taxon>Roseinatronobacter</taxon>
    </lineage>
</organism>
<gene>
    <name evidence="3" type="ORF">PUT78_15260</name>
</gene>
<name>A0ABT5TBG2_9RHOB</name>
<keyword evidence="1" id="KW-0175">Coiled coil</keyword>
<sequence length="284" mass="31424">MSFLSKNLFTMKAAKFPAFKPAPIKQDCNIDAAREKLIQKKIDALEAKAAKLEAKADSLRDHYQDKADGMRALYDKKADFYSCKSGHLSEKFAAKFSALGDKKADLLEAVGAKKAAALECAADKLKAKADMLREKLSKDEDPCDDDLKDDDDDDITDDDGDDKVGTPLPEDASAVKFFLNVEDNGPSETNYFLTIQAPENDDDFTLEDAYEQALSFLEENNLQLNAVNQANLYNADGEKIAEYKLVDDQFVKIGEVMDGLWVEISEDDLAASIEDEDDDDTIDG</sequence>
<evidence type="ECO:0000256" key="2">
    <source>
        <dbReference type="SAM" id="MobiDB-lite"/>
    </source>
</evidence>
<dbReference type="RefSeq" id="WP_274353126.1">
    <property type="nucleotide sequence ID" value="NZ_JAQZSM010000015.1"/>
</dbReference>
<comment type="caution">
    <text evidence="3">The sequence shown here is derived from an EMBL/GenBank/DDBJ whole genome shotgun (WGS) entry which is preliminary data.</text>
</comment>
<reference evidence="3" key="1">
    <citation type="submission" date="2023-02" db="EMBL/GenBank/DDBJ databases">
        <title>Description of Roseinatronobacter alkalisoli sp. nov., an alkaliphilic bacerium isolated from soda soil.</title>
        <authorList>
            <person name="Wei W."/>
        </authorList>
    </citation>
    <scope>NUCLEOTIDE SEQUENCE</scope>
    <source>
        <strain evidence="3">HJB301</strain>
    </source>
</reference>
<accession>A0ABT5TBG2</accession>
<feature type="compositionally biased region" description="Acidic residues" evidence="2">
    <location>
        <begin position="141"/>
        <end position="161"/>
    </location>
</feature>
<proteinExistence type="predicted"/>